<protein>
    <submittedName>
        <fullName evidence="8">TolC family protein</fullName>
    </submittedName>
</protein>
<evidence type="ECO:0000256" key="1">
    <source>
        <dbReference type="ARBA" id="ARBA00004442"/>
    </source>
</evidence>
<accession>A0A7L5EBJ6</accession>
<reference evidence="8 9" key="1">
    <citation type="submission" date="2020-04" db="EMBL/GenBank/DDBJ databases">
        <title>Complete Genomes and Methylome analysis of CBBP consortium that reverse antibiotic-induced susceptibility to vancomycin-resistant Enterococcus faecium infection.</title>
        <authorList>
            <person name="Fomenkov A."/>
            <person name="Zhang Z."/>
            <person name="Pamer E."/>
            <person name="Roberts R.J."/>
        </authorList>
    </citation>
    <scope>NUCLEOTIDE SEQUENCE [LARGE SCALE GENOMIC DNA]</scope>
    <source>
        <strain evidence="9">CBBP</strain>
    </source>
</reference>
<dbReference type="GO" id="GO:0015288">
    <property type="term" value="F:porin activity"/>
    <property type="evidence" value="ECO:0007669"/>
    <property type="project" value="TreeGrafter"/>
</dbReference>
<dbReference type="Pfam" id="PF02321">
    <property type="entry name" value="OEP"/>
    <property type="match status" value="1"/>
</dbReference>
<keyword evidence="7" id="KW-0998">Cell outer membrane</keyword>
<comment type="subcellular location">
    <subcellularLocation>
        <location evidence="1">Cell outer membrane</location>
    </subcellularLocation>
</comment>
<dbReference type="AlphaFoldDB" id="A0A7L5EBJ6"/>
<dbReference type="PANTHER" id="PTHR30026">
    <property type="entry name" value="OUTER MEMBRANE PROTEIN TOLC"/>
    <property type="match status" value="1"/>
</dbReference>
<evidence type="ECO:0000256" key="5">
    <source>
        <dbReference type="ARBA" id="ARBA00022692"/>
    </source>
</evidence>
<dbReference type="GO" id="GO:1990281">
    <property type="term" value="C:efflux pump complex"/>
    <property type="evidence" value="ECO:0007669"/>
    <property type="project" value="TreeGrafter"/>
</dbReference>
<dbReference type="SUPFAM" id="SSF56954">
    <property type="entry name" value="Outer membrane efflux proteins (OEP)"/>
    <property type="match status" value="1"/>
</dbReference>
<keyword evidence="3" id="KW-0813">Transport</keyword>
<evidence type="ECO:0000256" key="3">
    <source>
        <dbReference type="ARBA" id="ARBA00022448"/>
    </source>
</evidence>
<evidence type="ECO:0000313" key="9">
    <source>
        <dbReference type="Proteomes" id="UP000501982"/>
    </source>
</evidence>
<evidence type="ECO:0000256" key="4">
    <source>
        <dbReference type="ARBA" id="ARBA00022452"/>
    </source>
</evidence>
<keyword evidence="6" id="KW-0472">Membrane</keyword>
<dbReference type="Proteomes" id="UP000501982">
    <property type="component" value="Chromosome"/>
</dbReference>
<dbReference type="PANTHER" id="PTHR30026:SF20">
    <property type="entry name" value="OUTER MEMBRANE PROTEIN TOLC"/>
    <property type="match status" value="1"/>
</dbReference>
<dbReference type="RefSeq" id="WP_036614226.1">
    <property type="nucleotide sequence ID" value="NZ_CAJSZN010000002.1"/>
</dbReference>
<proteinExistence type="inferred from homology"/>
<evidence type="ECO:0000256" key="2">
    <source>
        <dbReference type="ARBA" id="ARBA00007613"/>
    </source>
</evidence>
<organism evidence="8 9">
    <name type="scientific">Parabacteroides distasonis</name>
    <dbReference type="NCBI Taxonomy" id="823"/>
    <lineage>
        <taxon>Bacteria</taxon>
        <taxon>Pseudomonadati</taxon>
        <taxon>Bacteroidota</taxon>
        <taxon>Bacteroidia</taxon>
        <taxon>Bacteroidales</taxon>
        <taxon>Tannerellaceae</taxon>
        <taxon>Parabacteroides</taxon>
    </lineage>
</organism>
<sequence>MKKLFIFLFITTNSIFILAQKKNTYFDKATTIEVTSGSDSIQAMLDDYERIQLPPLSVFLESVYDHPSVKIYEAKRDEANADMKVTRREWLNYFRTYGQYQYGRIIQLSTRETIEDPSFLTSLGSNQQTYSVGISVSIPFGDLFSRGQKVRMKKARFRQLDYEYEMSIEERKLKILEAYNKVLQALATLKAKSDAAALYNAQMKISEQDFINGKIDIISLSLERSRRSSANITYQDGRVTLHNAVTLLEMLTNVKIINQ</sequence>
<keyword evidence="5" id="KW-0812">Transmembrane</keyword>
<dbReference type="GO" id="GO:0015562">
    <property type="term" value="F:efflux transmembrane transporter activity"/>
    <property type="evidence" value="ECO:0007669"/>
    <property type="project" value="InterPro"/>
</dbReference>
<evidence type="ECO:0000313" key="8">
    <source>
        <dbReference type="EMBL" id="QJE27400.1"/>
    </source>
</evidence>
<name>A0A7L5EBJ6_PARDI</name>
<dbReference type="InterPro" id="IPR051906">
    <property type="entry name" value="TolC-like"/>
</dbReference>
<gene>
    <name evidence="8" type="ORF">HHO38_03200</name>
</gene>
<dbReference type="Gene3D" id="1.20.1600.10">
    <property type="entry name" value="Outer membrane efflux proteins (OEP)"/>
    <property type="match status" value="1"/>
</dbReference>
<dbReference type="EMBL" id="CP051672">
    <property type="protein sequence ID" value="QJE27400.1"/>
    <property type="molecule type" value="Genomic_DNA"/>
</dbReference>
<dbReference type="GO" id="GO:0009279">
    <property type="term" value="C:cell outer membrane"/>
    <property type="evidence" value="ECO:0007669"/>
    <property type="project" value="UniProtKB-SubCell"/>
</dbReference>
<dbReference type="InterPro" id="IPR003423">
    <property type="entry name" value="OMP_efflux"/>
</dbReference>
<evidence type="ECO:0000256" key="6">
    <source>
        <dbReference type="ARBA" id="ARBA00023136"/>
    </source>
</evidence>
<comment type="similarity">
    <text evidence="2">Belongs to the outer membrane factor (OMF) (TC 1.B.17) family.</text>
</comment>
<keyword evidence="4" id="KW-1134">Transmembrane beta strand</keyword>
<evidence type="ECO:0000256" key="7">
    <source>
        <dbReference type="ARBA" id="ARBA00023237"/>
    </source>
</evidence>